<evidence type="ECO:0000313" key="4">
    <source>
        <dbReference type="EMBL" id="GCE93065.1"/>
    </source>
</evidence>
<dbReference type="InterPro" id="IPR053142">
    <property type="entry name" value="PchR_regulatory_protein"/>
</dbReference>
<accession>A0A5M3T3Q6</accession>
<protein>
    <submittedName>
        <fullName evidence="4">AraC family transcriptional regulator</fullName>
    </submittedName>
</protein>
<dbReference type="Pfam" id="PF12833">
    <property type="entry name" value="HTH_18"/>
    <property type="match status" value="1"/>
</dbReference>
<evidence type="ECO:0000256" key="1">
    <source>
        <dbReference type="ARBA" id="ARBA00023015"/>
    </source>
</evidence>
<dbReference type="EMBL" id="BIMW01000060">
    <property type="protein sequence ID" value="GCE93065.1"/>
    <property type="molecule type" value="Genomic_DNA"/>
</dbReference>
<keyword evidence="1" id="KW-0805">Transcription regulation</keyword>
<dbReference type="PANTHER" id="PTHR47893">
    <property type="entry name" value="REGULATORY PROTEIN PCHR"/>
    <property type="match status" value="1"/>
</dbReference>
<sequence>MVNRIDLYKPMCAEYKARRALAVDSQSEVLPAWIEGFHLGEGVFRLEHREVAFPGIEIAHFFTENLFSDHHVIPEGETHFSLGLYPHHPLLSWMGYTDPIGNAIAVHRSQIEYTSSLPPGWHGVYICFNDELLANLDLLPEKFWENSQDPNQAVLTVHPIRFANFTRFMQQWFPRAECLYRRGLLTPQEAALLREKFLCQFRELLDYTFEQRGDRQIFKPSRRYWIFETVQAIIDNNLRQNLTNEELCQQLGISLRSLQYAFKEITGVGVQQYIRARKLNAVREELCGRSANPSTIYAIATAYGFSHMGRFSEQFHRYFGEYPSTLKKLHKSDIKMRKSMIS</sequence>
<feature type="domain" description="HTH araC/xylS-type" evidence="3">
    <location>
        <begin position="228"/>
        <end position="329"/>
    </location>
</feature>
<dbReference type="Proteomes" id="UP000326169">
    <property type="component" value="Unassembled WGS sequence"/>
</dbReference>
<gene>
    <name evidence="4" type="ORF">NIES46_11140</name>
</gene>
<evidence type="ECO:0000259" key="3">
    <source>
        <dbReference type="PROSITE" id="PS01124"/>
    </source>
</evidence>
<dbReference type="InterPro" id="IPR018060">
    <property type="entry name" value="HTH_AraC"/>
</dbReference>
<dbReference type="RefSeq" id="WP_152088433.1">
    <property type="nucleotide sequence ID" value="NZ_BIMW01000060.1"/>
</dbReference>
<dbReference type="SMART" id="SM00342">
    <property type="entry name" value="HTH_ARAC"/>
    <property type="match status" value="1"/>
</dbReference>
<dbReference type="Gene3D" id="1.10.10.60">
    <property type="entry name" value="Homeodomain-like"/>
    <property type="match status" value="1"/>
</dbReference>
<name>A0A5M3T3Q6_LIMPL</name>
<comment type="caution">
    <text evidence="4">The sequence shown here is derived from an EMBL/GenBank/DDBJ whole genome shotgun (WGS) entry which is preliminary data.</text>
</comment>
<dbReference type="InterPro" id="IPR009057">
    <property type="entry name" value="Homeodomain-like_sf"/>
</dbReference>
<dbReference type="GeneID" id="301682018"/>
<organism evidence="4 5">
    <name type="scientific">Limnospira platensis NIES-46</name>
    <dbReference type="NCBI Taxonomy" id="1236695"/>
    <lineage>
        <taxon>Bacteria</taxon>
        <taxon>Bacillati</taxon>
        <taxon>Cyanobacteriota</taxon>
        <taxon>Cyanophyceae</taxon>
        <taxon>Oscillatoriophycideae</taxon>
        <taxon>Oscillatoriales</taxon>
        <taxon>Sirenicapillariaceae</taxon>
        <taxon>Limnospira</taxon>
    </lineage>
</organism>
<keyword evidence="5" id="KW-1185">Reference proteome</keyword>
<dbReference type="SUPFAM" id="SSF46689">
    <property type="entry name" value="Homeodomain-like"/>
    <property type="match status" value="2"/>
</dbReference>
<evidence type="ECO:0000313" key="5">
    <source>
        <dbReference type="Proteomes" id="UP000326169"/>
    </source>
</evidence>
<proteinExistence type="predicted"/>
<evidence type="ECO:0000256" key="2">
    <source>
        <dbReference type="ARBA" id="ARBA00023163"/>
    </source>
</evidence>
<keyword evidence="2" id="KW-0804">Transcription</keyword>
<dbReference type="PROSITE" id="PS01124">
    <property type="entry name" value="HTH_ARAC_FAMILY_2"/>
    <property type="match status" value="1"/>
</dbReference>
<reference evidence="4 5" key="1">
    <citation type="journal article" date="2019" name="J Genomics">
        <title>The Draft Genome of a Hydrogen-producing Cyanobacterium, Arthrospira platensis NIES-46.</title>
        <authorList>
            <person name="Suzuki S."/>
            <person name="Yamaguchi H."/>
            <person name="Kawachi M."/>
        </authorList>
    </citation>
    <scope>NUCLEOTIDE SEQUENCE [LARGE SCALE GENOMIC DNA]</scope>
    <source>
        <strain evidence="4 5">NIES-46</strain>
    </source>
</reference>
<dbReference type="PANTHER" id="PTHR47893:SF1">
    <property type="entry name" value="REGULATORY PROTEIN PCHR"/>
    <property type="match status" value="1"/>
</dbReference>